<dbReference type="RefSeq" id="WP_344655840.1">
    <property type="nucleotide sequence ID" value="NZ_BAAAQM010000004.1"/>
</dbReference>
<organism evidence="1 2">
    <name type="scientific">Catenulispora subtropica</name>
    <dbReference type="NCBI Taxonomy" id="450798"/>
    <lineage>
        <taxon>Bacteria</taxon>
        <taxon>Bacillati</taxon>
        <taxon>Actinomycetota</taxon>
        <taxon>Actinomycetes</taxon>
        <taxon>Catenulisporales</taxon>
        <taxon>Catenulisporaceae</taxon>
        <taxon>Catenulispora</taxon>
    </lineage>
</organism>
<keyword evidence="2" id="KW-1185">Reference proteome</keyword>
<comment type="caution">
    <text evidence="1">The sequence shown here is derived from an EMBL/GenBank/DDBJ whole genome shotgun (WGS) entry which is preliminary data.</text>
</comment>
<accession>A0ABP5C368</accession>
<gene>
    <name evidence="1" type="ORF">GCM10009838_11270</name>
</gene>
<evidence type="ECO:0000313" key="1">
    <source>
        <dbReference type="EMBL" id="GAA1957061.1"/>
    </source>
</evidence>
<name>A0ABP5C368_9ACTN</name>
<sequence>MTDPVLLVPMAVQAMAINDAARQLNYRRWTYSYEAIEQYDTPEQSPFDVQSGQWSNDASANGVYLMWTLPDALRRGAHDSAAATTHWPLVPNRWLVVRYSGPAGARTAAGWVVESDHLDQDATSRYLDPSASAPVPTAIGRKIDLSTGGWSETGTGKLFLTAVAPGNPAFASFQPNVEDVFSIHDDLSGVAAGTLAYAVAGWYSNPADDALRTAGPNLAAALSALGWTAPGADTLASAVCVVHGLVRGIAWDPHGPAPAGERPTSARNVCVSVADTSVDALTAMVARQAAESGHGGTDLDAKLLKAFQYGLLPTLDQPDGPELLRAQAQQAAFLRSSGGTLWEISDAPPMPPGGSSLRTGPAAQPDESWLVDLNQAQRLFDDAARQLSALQWELYEMAWKRGWANANQMPTGCSDSQFAAALDPAGPDSLLSRTIAQLAKVRTASGAIPHGDTAEQLADAIRAYGTAHQLASGRVLRATVRPSYWQQANPVVVVSGAKASAPLTPAAPLACRLPASLIDAVSFASAPGGRITAAELTVPTVPLTGLPQAVATAVKGLIEEFFLVDPDNAAAVAQQVLHDPEAAGAIAAAMADPAKLCGTPPAIHLGAWSQPWSPLFLIWRISYCPVDFGTAADPNWIFDGNRYRWTGRGAAMDSQKQLSYKTFSGYSLLTPQNVFTMRTRLQQFAKADPHAPLSQVEAFIEQADGWDLLSQTLDGFHQQLALRDPVAVVGPDPMTEVVPGVTLADVVGTAAAYHPMPGAPKLPQFRDPPPSAFQPVRSGLAFISDLIVVDAFGQTLEVVDSSSAATFRPVLAEDLLPDKPAAAYEPNRMLQLRPRLLQPARLRFDFVSALDDSKVLSLHDGVNPVCGWIILNHLDSALAAYSPAGEALGELRLTVDVHDTRIVTWMPAPGGRYPTVAALTSAYPHLGQTLAGMVAAGAQQFPGILETIDESLWSIVPSGLPDDQSTAVLAGRPLALVRARLGLELDGPALTDPTWRFTFQQPPAAVLDLDFPVRIGDTDLRGDGLVGYFTGSDYAHCTVGRLPAAVTGGGFLATAGPGTFPSLRANGADLLLTMLVDPRAPVHVVSDILPVASLGIDASFVDPALAAMTLLFEVSPTLTILDTTGPVPLVRLPVPASRDFTWSWLENDSAGKVKAYPTAAPATGAEMPDTPPSLRSGWLCVTRGQRP</sequence>
<protein>
    <submittedName>
        <fullName evidence="1">Uncharacterized protein</fullName>
    </submittedName>
</protein>
<dbReference type="Proteomes" id="UP001499854">
    <property type="component" value="Unassembled WGS sequence"/>
</dbReference>
<reference evidence="2" key="1">
    <citation type="journal article" date="2019" name="Int. J. Syst. Evol. Microbiol.">
        <title>The Global Catalogue of Microorganisms (GCM) 10K type strain sequencing project: providing services to taxonomists for standard genome sequencing and annotation.</title>
        <authorList>
            <consortium name="The Broad Institute Genomics Platform"/>
            <consortium name="The Broad Institute Genome Sequencing Center for Infectious Disease"/>
            <person name="Wu L."/>
            <person name="Ma J."/>
        </authorList>
    </citation>
    <scope>NUCLEOTIDE SEQUENCE [LARGE SCALE GENOMIC DNA]</scope>
    <source>
        <strain evidence="2">JCM 16013</strain>
    </source>
</reference>
<dbReference type="EMBL" id="BAAAQM010000004">
    <property type="protein sequence ID" value="GAA1957061.1"/>
    <property type="molecule type" value="Genomic_DNA"/>
</dbReference>
<proteinExistence type="predicted"/>
<evidence type="ECO:0000313" key="2">
    <source>
        <dbReference type="Proteomes" id="UP001499854"/>
    </source>
</evidence>